<dbReference type="RefSeq" id="WP_081779082.1">
    <property type="nucleotide sequence ID" value="NZ_CAAAJE010000026.1"/>
</dbReference>
<evidence type="ECO:0000313" key="2">
    <source>
        <dbReference type="EMBL" id="KTD55504.1"/>
    </source>
</evidence>
<dbReference type="eggNOG" id="COG4313">
    <property type="taxonomic scope" value="Bacteria"/>
</dbReference>
<dbReference type="STRING" id="28087.Lsai_2363"/>
<feature type="signal peptide" evidence="1">
    <location>
        <begin position="1"/>
        <end position="20"/>
    </location>
</feature>
<proteinExistence type="predicted"/>
<evidence type="ECO:0000256" key="1">
    <source>
        <dbReference type="SAM" id="SignalP"/>
    </source>
</evidence>
<organism evidence="2 3">
    <name type="scientific">Legionella sainthelensi</name>
    <dbReference type="NCBI Taxonomy" id="28087"/>
    <lineage>
        <taxon>Bacteria</taxon>
        <taxon>Pseudomonadati</taxon>
        <taxon>Pseudomonadota</taxon>
        <taxon>Gammaproteobacteria</taxon>
        <taxon>Legionellales</taxon>
        <taxon>Legionellaceae</taxon>
        <taxon>Legionella</taxon>
    </lineage>
</organism>
<evidence type="ECO:0008006" key="4">
    <source>
        <dbReference type="Google" id="ProtNLM"/>
    </source>
</evidence>
<sequence length="324" mass="34894">MNLIKRAICLYCCLFSNLYAATLHQKTITYSVGIGQPIVTSTADTLEKGEIGISQRVEYYSNIPLSDSVLLQHPLAENLNANLYGYLLVSYGLLTHLTIGASLPYVDNISFAAAGFNEITQVESTLNLGSAYGLGDTNIFALSQFLEEESYVISLSLISGVNAPTGKTTARDNTGALFSASDQPGSGAWTPFAGVIISKQFNKFSLNSNLIYTQGMEGIQHTTQGSVFDYNFATVLELYRNEPLKLDIDGIIELDGEYIAKDNISGAVDPNSGGNSIFLLPGIRVNVHTNYSGYLGINIPIVQNLNGTQVKNQYGITGGIDISI</sequence>
<feature type="chain" id="PRO_5006917640" description="Transporter" evidence="1">
    <location>
        <begin position="21"/>
        <end position="324"/>
    </location>
</feature>
<dbReference type="Proteomes" id="UP000054621">
    <property type="component" value="Unassembled WGS sequence"/>
</dbReference>
<reference evidence="2 3" key="1">
    <citation type="submission" date="2015-11" db="EMBL/GenBank/DDBJ databases">
        <title>Genomic analysis of 38 Legionella species identifies large and diverse effector repertoires.</title>
        <authorList>
            <person name="Burstein D."/>
            <person name="Amaro F."/>
            <person name="Zusman T."/>
            <person name="Lifshitz Z."/>
            <person name="Cohen O."/>
            <person name="Gilbert J.A."/>
            <person name="Pupko T."/>
            <person name="Shuman H.A."/>
            <person name="Segal G."/>
        </authorList>
    </citation>
    <scope>NUCLEOTIDE SEQUENCE [LARGE SCALE GENOMIC DNA]</scope>
    <source>
        <strain evidence="2 3">Mt.St.Helens-4</strain>
    </source>
</reference>
<dbReference type="OrthoDB" id="5562536at2"/>
<protein>
    <recommendedName>
        <fullName evidence="4">Transporter</fullName>
    </recommendedName>
</protein>
<keyword evidence="1" id="KW-0732">Signal</keyword>
<comment type="caution">
    <text evidence="2">The sequence shown here is derived from an EMBL/GenBank/DDBJ whole genome shotgun (WGS) entry which is preliminary data.</text>
</comment>
<gene>
    <name evidence="2" type="ORF">Lsai_2363</name>
</gene>
<accession>A0A0W0YF87</accession>
<dbReference type="EMBL" id="LNYV01000035">
    <property type="protein sequence ID" value="KTD55504.1"/>
    <property type="molecule type" value="Genomic_DNA"/>
</dbReference>
<dbReference type="PATRIC" id="fig|28087.4.peg.2542"/>
<evidence type="ECO:0000313" key="3">
    <source>
        <dbReference type="Proteomes" id="UP000054621"/>
    </source>
</evidence>
<name>A0A0W0YF87_9GAMM</name>
<dbReference type="AlphaFoldDB" id="A0A0W0YF87"/>